<gene>
    <name evidence="3" type="ORF">GCM10007857_71350</name>
</gene>
<sequence length="259" mass="28613">MTITIATVQSHISADTRMNGRDIRRLMAEVRAAGARLVHFPEGALSGYVKSEINDWAAVDWAALRDEIEATAACASELGIWVVFGANHPQEPPTWPNNSLYVISDKGSQAGRYDKRLISHAEATSWYAPGTTPFVFEVDGYRFGCALCIEIHFPEIFTEYERLGVDCVLFSAYADDPMFGIEAQAHAAMNNIWLSLSTPATSTSLPCALIGPDGNPYGQLFDQGSGRFVCGKLDRHDPQYDIPLNKARPWRATVRNRTL</sequence>
<keyword evidence="4" id="KW-1185">Reference proteome</keyword>
<dbReference type="CDD" id="cd07197">
    <property type="entry name" value="nitrilase"/>
    <property type="match status" value="1"/>
</dbReference>
<dbReference type="RefSeq" id="WP_284273304.1">
    <property type="nucleotide sequence ID" value="NZ_BSOW01000034.1"/>
</dbReference>
<name>A0ABQ6B9P6_9BRAD</name>
<accession>A0ABQ6B9P6</accession>
<dbReference type="Proteomes" id="UP001156905">
    <property type="component" value="Unassembled WGS sequence"/>
</dbReference>
<dbReference type="InterPro" id="IPR050345">
    <property type="entry name" value="Aliph_Amidase/BUP"/>
</dbReference>
<protein>
    <submittedName>
        <fullName evidence="3">Amidohydrolase</fullName>
    </submittedName>
</protein>
<keyword evidence="1" id="KW-0378">Hydrolase</keyword>
<dbReference type="InterPro" id="IPR036526">
    <property type="entry name" value="C-N_Hydrolase_sf"/>
</dbReference>
<proteinExistence type="predicted"/>
<organism evidence="3 4">
    <name type="scientific">Bradyrhizobium iriomotense</name>
    <dbReference type="NCBI Taxonomy" id="441950"/>
    <lineage>
        <taxon>Bacteria</taxon>
        <taxon>Pseudomonadati</taxon>
        <taxon>Pseudomonadota</taxon>
        <taxon>Alphaproteobacteria</taxon>
        <taxon>Hyphomicrobiales</taxon>
        <taxon>Nitrobacteraceae</taxon>
        <taxon>Bradyrhizobium</taxon>
    </lineage>
</organism>
<dbReference type="InterPro" id="IPR003010">
    <property type="entry name" value="C-N_Hydrolase"/>
</dbReference>
<evidence type="ECO:0000313" key="3">
    <source>
        <dbReference type="EMBL" id="GLR90420.1"/>
    </source>
</evidence>
<dbReference type="PANTHER" id="PTHR43674:SF16">
    <property type="entry name" value="CARBON-NITROGEN FAMILY, PUTATIVE (AFU_ORTHOLOGUE AFUA_5G02350)-RELATED"/>
    <property type="match status" value="1"/>
</dbReference>
<dbReference type="Pfam" id="PF00795">
    <property type="entry name" value="CN_hydrolase"/>
    <property type="match status" value="1"/>
</dbReference>
<reference evidence="4" key="1">
    <citation type="journal article" date="2019" name="Int. J. Syst. Evol. Microbiol.">
        <title>The Global Catalogue of Microorganisms (GCM) 10K type strain sequencing project: providing services to taxonomists for standard genome sequencing and annotation.</title>
        <authorList>
            <consortium name="The Broad Institute Genomics Platform"/>
            <consortium name="The Broad Institute Genome Sequencing Center for Infectious Disease"/>
            <person name="Wu L."/>
            <person name="Ma J."/>
        </authorList>
    </citation>
    <scope>NUCLEOTIDE SEQUENCE [LARGE SCALE GENOMIC DNA]</scope>
    <source>
        <strain evidence="4">NBRC 102520</strain>
    </source>
</reference>
<evidence type="ECO:0000256" key="1">
    <source>
        <dbReference type="ARBA" id="ARBA00022801"/>
    </source>
</evidence>
<comment type="caution">
    <text evidence="3">The sequence shown here is derived from an EMBL/GenBank/DDBJ whole genome shotgun (WGS) entry which is preliminary data.</text>
</comment>
<feature type="domain" description="CN hydrolase" evidence="2">
    <location>
        <begin position="3"/>
        <end position="235"/>
    </location>
</feature>
<dbReference type="EMBL" id="BSOW01000034">
    <property type="protein sequence ID" value="GLR90420.1"/>
    <property type="molecule type" value="Genomic_DNA"/>
</dbReference>
<evidence type="ECO:0000259" key="2">
    <source>
        <dbReference type="PROSITE" id="PS50263"/>
    </source>
</evidence>
<dbReference type="SUPFAM" id="SSF56317">
    <property type="entry name" value="Carbon-nitrogen hydrolase"/>
    <property type="match status" value="1"/>
</dbReference>
<dbReference type="PROSITE" id="PS50263">
    <property type="entry name" value="CN_HYDROLASE"/>
    <property type="match status" value="1"/>
</dbReference>
<dbReference type="PANTHER" id="PTHR43674">
    <property type="entry name" value="NITRILASE C965.09-RELATED"/>
    <property type="match status" value="1"/>
</dbReference>
<evidence type="ECO:0000313" key="4">
    <source>
        <dbReference type="Proteomes" id="UP001156905"/>
    </source>
</evidence>
<dbReference type="Gene3D" id="3.60.110.10">
    <property type="entry name" value="Carbon-nitrogen hydrolase"/>
    <property type="match status" value="1"/>
</dbReference>